<feature type="compositionally biased region" description="Basic and acidic residues" evidence="1">
    <location>
        <begin position="20"/>
        <end position="29"/>
    </location>
</feature>
<reference evidence="3 4" key="1">
    <citation type="journal article" date="2020" name="Microb. Ecol.">
        <title>Ecogenomics of the Marine Benthic Filamentous Cyanobacterium Adonisia.</title>
        <authorList>
            <person name="Walter J.M."/>
            <person name="Coutinho F.H."/>
            <person name="Leomil L."/>
            <person name="Hargreaves P.I."/>
            <person name="Campeao M.E."/>
            <person name="Vieira V.V."/>
            <person name="Silva B.S."/>
            <person name="Fistarol G.O."/>
            <person name="Salomon P.S."/>
            <person name="Sawabe T."/>
            <person name="Mino S."/>
            <person name="Hosokawa M."/>
            <person name="Miyashita H."/>
            <person name="Maruyama F."/>
            <person name="van Verk M.C."/>
            <person name="Dutilh B.E."/>
            <person name="Thompson C.C."/>
            <person name="Thompson F.L."/>
        </authorList>
    </citation>
    <scope>NUCLEOTIDE SEQUENCE [LARGE SCALE GENOMIC DNA]</scope>
    <source>
        <strain evidence="3 4">CCMR0082</strain>
    </source>
</reference>
<dbReference type="EMBL" id="QZCE01000002">
    <property type="protein sequence ID" value="NEZ64079.1"/>
    <property type="molecule type" value="Genomic_DNA"/>
</dbReference>
<evidence type="ECO:0000259" key="2">
    <source>
        <dbReference type="Pfam" id="PF24393"/>
    </source>
</evidence>
<accession>A0A6M0S6G9</accession>
<proteinExistence type="predicted"/>
<organism evidence="3 4">
    <name type="scientific">Adonisia turfae CCMR0082</name>
    <dbReference type="NCBI Taxonomy" id="2304604"/>
    <lineage>
        <taxon>Bacteria</taxon>
        <taxon>Bacillati</taxon>
        <taxon>Cyanobacteriota</taxon>
        <taxon>Adonisia</taxon>
        <taxon>Adonisia turfae</taxon>
    </lineage>
</organism>
<evidence type="ECO:0000256" key="1">
    <source>
        <dbReference type="SAM" id="MobiDB-lite"/>
    </source>
</evidence>
<protein>
    <recommendedName>
        <fullName evidence="2">Pepco domain-containing protein</fullName>
    </recommendedName>
</protein>
<feature type="domain" description="Pepco" evidence="2">
    <location>
        <begin position="9"/>
        <end position="125"/>
    </location>
</feature>
<evidence type="ECO:0000313" key="3">
    <source>
        <dbReference type="EMBL" id="NEZ64079.1"/>
    </source>
</evidence>
<comment type="caution">
    <text evidence="3">The sequence shown here is derived from an EMBL/GenBank/DDBJ whole genome shotgun (WGS) entry which is preliminary data.</text>
</comment>
<dbReference type="Pfam" id="PF24393">
    <property type="entry name" value="Pepco"/>
    <property type="match status" value="1"/>
</dbReference>
<evidence type="ECO:0000313" key="4">
    <source>
        <dbReference type="Proteomes" id="UP000473574"/>
    </source>
</evidence>
<gene>
    <name evidence="3" type="ORF">D0962_14990</name>
</gene>
<feature type="region of interest" description="Disordered" evidence="1">
    <location>
        <begin position="20"/>
        <end position="42"/>
    </location>
</feature>
<name>A0A6M0S6G9_9CYAN</name>
<sequence>MSDQPQLYVIAEFEETEKITSIEGERNGDDTGGGWGDEPTQGPMEVIRQRLNRKRVPLDAQALKTQMQGMLAVVNDLFDQATTETGLQLNEVELSVEINAEGQLSLVGSGGKLGNSGGITLKFTRPDGKSN</sequence>
<dbReference type="Proteomes" id="UP000473574">
    <property type="component" value="Unassembled WGS sequence"/>
</dbReference>
<dbReference type="RefSeq" id="WP_163664096.1">
    <property type="nucleotide sequence ID" value="NZ_QZCE01000002.1"/>
</dbReference>
<dbReference type="InterPro" id="IPR056947">
    <property type="entry name" value="Pepco_dom"/>
</dbReference>
<dbReference type="AlphaFoldDB" id="A0A6M0S6G9"/>